<name>A0A2G5EAQ7_AQUCA</name>
<proteinExistence type="predicted"/>
<accession>A0A2G5EAQ7</accession>
<dbReference type="AlphaFoldDB" id="A0A2G5EAQ7"/>
<evidence type="ECO:0000313" key="1">
    <source>
        <dbReference type="EMBL" id="PIA52781.1"/>
    </source>
</evidence>
<dbReference type="InParanoid" id="A0A2G5EAQ7"/>
<dbReference type="Proteomes" id="UP000230069">
    <property type="component" value="Unassembled WGS sequence"/>
</dbReference>
<evidence type="ECO:0000313" key="2">
    <source>
        <dbReference type="Proteomes" id="UP000230069"/>
    </source>
</evidence>
<keyword evidence="2" id="KW-1185">Reference proteome</keyword>
<gene>
    <name evidence="1" type="ORF">AQUCO_01000566v1</name>
</gene>
<sequence length="87" mass="10409">MSDCRLAESTFPKKTNWVVLGRGWMGTPKIEILLKLHHSKGFSYECGTLRKLIFSINNKLKRFRNRHMHIEFKFQYQQMSRVIYNSS</sequence>
<dbReference type="EMBL" id="KZ305027">
    <property type="protein sequence ID" value="PIA52781.1"/>
    <property type="molecule type" value="Genomic_DNA"/>
</dbReference>
<organism evidence="1 2">
    <name type="scientific">Aquilegia coerulea</name>
    <name type="common">Rocky mountain columbine</name>
    <dbReference type="NCBI Taxonomy" id="218851"/>
    <lineage>
        <taxon>Eukaryota</taxon>
        <taxon>Viridiplantae</taxon>
        <taxon>Streptophyta</taxon>
        <taxon>Embryophyta</taxon>
        <taxon>Tracheophyta</taxon>
        <taxon>Spermatophyta</taxon>
        <taxon>Magnoliopsida</taxon>
        <taxon>Ranunculales</taxon>
        <taxon>Ranunculaceae</taxon>
        <taxon>Thalictroideae</taxon>
        <taxon>Aquilegia</taxon>
    </lineage>
</organism>
<protein>
    <submittedName>
        <fullName evidence="1">Uncharacterized protein</fullName>
    </submittedName>
</protein>
<reference evidence="1 2" key="1">
    <citation type="submission" date="2017-09" db="EMBL/GenBank/DDBJ databases">
        <title>WGS assembly of Aquilegia coerulea Goldsmith.</title>
        <authorList>
            <person name="Hodges S."/>
            <person name="Kramer E."/>
            <person name="Nordborg M."/>
            <person name="Tomkins J."/>
            <person name="Borevitz J."/>
            <person name="Derieg N."/>
            <person name="Yan J."/>
            <person name="Mihaltcheva S."/>
            <person name="Hayes R.D."/>
            <person name="Rokhsar D."/>
        </authorList>
    </citation>
    <scope>NUCLEOTIDE SEQUENCE [LARGE SCALE GENOMIC DNA]</scope>
    <source>
        <strain evidence="2">cv. Goldsmith</strain>
    </source>
</reference>